<gene>
    <name evidence="1" type="ORF">PCON_07405</name>
</gene>
<organism evidence="1 2">
    <name type="scientific">Pyronema omphalodes (strain CBS 100304)</name>
    <name type="common">Pyronema confluens</name>
    <dbReference type="NCBI Taxonomy" id="1076935"/>
    <lineage>
        <taxon>Eukaryota</taxon>
        <taxon>Fungi</taxon>
        <taxon>Dikarya</taxon>
        <taxon>Ascomycota</taxon>
        <taxon>Pezizomycotina</taxon>
        <taxon>Pezizomycetes</taxon>
        <taxon>Pezizales</taxon>
        <taxon>Pyronemataceae</taxon>
        <taxon>Pyronema</taxon>
    </lineage>
</organism>
<accession>U4L5V9</accession>
<proteinExistence type="predicted"/>
<dbReference type="EMBL" id="HF935378">
    <property type="protein sequence ID" value="CCX07816.1"/>
    <property type="molecule type" value="Genomic_DNA"/>
</dbReference>
<sequence>MDILLRRLNALINYLDGANEAGLVDVKSYAILEDFFTVLIDCVCTYTNLEDAVKRLNEKYIANLGNAINSVRWVLRRGEVDEMVSDLQNYKLSLTTVLGMFVATAIPEVSLKLRELRLITSSILKSQQRRERIASTNPSAQENNDDAISIMSTSSFLSRKSFTPSLNKVLRAKYVYRGFIGRKSILSLQTSESRCSIFSQLSQVSKIAVVNLPIYIRHLPLRFLPVSSALYDINYASEKTNVEKSAASTKCIPRNTSIERFVEFTAKA</sequence>
<keyword evidence="2" id="KW-1185">Reference proteome</keyword>
<reference evidence="1 2" key="1">
    <citation type="journal article" date="2013" name="PLoS Genet.">
        <title>The genome and development-dependent transcriptomes of Pyronema confluens: a window into fungal evolution.</title>
        <authorList>
            <person name="Traeger S."/>
            <person name="Altegoer F."/>
            <person name="Freitag M."/>
            <person name="Gabaldon T."/>
            <person name="Kempken F."/>
            <person name="Kumar A."/>
            <person name="Marcet-Houben M."/>
            <person name="Poggeler S."/>
            <person name="Stajich J.E."/>
            <person name="Nowrousian M."/>
        </authorList>
    </citation>
    <scope>NUCLEOTIDE SEQUENCE [LARGE SCALE GENOMIC DNA]</scope>
    <source>
        <strain evidence="2">CBS 100304</strain>
        <tissue evidence="1">Vegetative mycelium</tissue>
    </source>
</reference>
<dbReference type="STRING" id="1076935.U4L5V9"/>
<evidence type="ECO:0000313" key="2">
    <source>
        <dbReference type="Proteomes" id="UP000018144"/>
    </source>
</evidence>
<dbReference type="AlphaFoldDB" id="U4L5V9"/>
<dbReference type="Proteomes" id="UP000018144">
    <property type="component" value="Unassembled WGS sequence"/>
</dbReference>
<protein>
    <submittedName>
        <fullName evidence="1">Uncharacterized protein</fullName>
    </submittedName>
</protein>
<name>U4L5V9_PYROM</name>
<evidence type="ECO:0000313" key="1">
    <source>
        <dbReference type="EMBL" id="CCX07816.1"/>
    </source>
</evidence>